<reference evidence="1 2" key="1">
    <citation type="journal article" date="2022" name="Nat. Microbiol.">
        <title>The microbiome of a bacterivorous marine choanoflagellate contains a resource-demanding obligate bacterial associate.</title>
        <authorList>
            <person name="Needham D.M."/>
            <person name="Poirier C."/>
            <person name="Bachy C."/>
            <person name="George E.E."/>
            <person name="Wilken S."/>
            <person name="Yung C.C.M."/>
            <person name="Limardo A.J."/>
            <person name="Morando M."/>
            <person name="Sudek L."/>
            <person name="Malmstrom R.R."/>
            <person name="Keeling P.J."/>
            <person name="Santoro A.E."/>
            <person name="Worden A.Z."/>
        </authorList>
    </citation>
    <scope>NUCLEOTIDE SEQUENCE [LARGE SCALE GENOMIC DNA]</scope>
    <source>
        <strain evidence="1 2">Comchoano-1</strain>
    </source>
</reference>
<keyword evidence="2" id="KW-1185">Reference proteome</keyword>
<sequence>MIKEIQDCTKIEEGLFNVFEVSGAQDTVHHLGFLADAKRRTLLETNYHKDANGLDSIKFSFGREKAPVTEYLDDKCVMTVINCMNAYHPGGARAHLDPKGGTQEEELYNKLELAYLPFHGSVRSFMKRGLPAFTPDNRVYIGGYFYGRGEYIHQHHSPFVNAPASFLGPMVWAQGRGGKVFADRPNLQVVYIHAPDFRENNSRGRINRANLASKHSATHLAEMTQMVRYQLASVIEAHIRKCGKGVRNKLVMPILGCGAFQGNSAWYAQQYAVVLNHYSKSLTDLGTEVFFPWTIRTDGSAGIFKKHFEKLVRGESLGSQYPFYQKSMPVVPGLDPSYIAPQGAILADYFADTLDAKGFRYPVLDTECGHANELYKQQRAAGVVGELRDNHIDYGATSKPDSKIVDDRSWLLRLWHAIKFFIKSLFGGGSMSSQTRAWLSKHKKSGSLGSGSAVAASYKVEGKDSDYSGTPKPGVKR</sequence>
<accession>A0ABY5DL95</accession>
<protein>
    <submittedName>
        <fullName evidence="1">Uncharacterized protein</fullName>
    </submittedName>
</protein>
<proteinExistence type="predicted"/>
<gene>
    <name evidence="1" type="ORF">MMH89_00465</name>
</gene>
<dbReference type="EMBL" id="CP092900">
    <property type="protein sequence ID" value="UTC24639.1"/>
    <property type="molecule type" value="Genomic_DNA"/>
</dbReference>
<organism evidence="1 2">
    <name type="scientific">Candidatus Comchoanobacter bicostacola</name>
    <dbReference type="NCBI Taxonomy" id="2919598"/>
    <lineage>
        <taxon>Bacteria</taxon>
        <taxon>Pseudomonadati</taxon>
        <taxon>Pseudomonadota</taxon>
        <taxon>Gammaproteobacteria</taxon>
        <taxon>Candidatus Comchoanobacterales</taxon>
        <taxon>Candidatus Comchoanobacteraceae</taxon>
        <taxon>Candidatus Comchoanobacter</taxon>
    </lineage>
</organism>
<name>A0ABY5DL95_9GAMM</name>
<evidence type="ECO:0000313" key="1">
    <source>
        <dbReference type="EMBL" id="UTC24639.1"/>
    </source>
</evidence>
<dbReference type="RefSeq" id="WP_258568424.1">
    <property type="nucleotide sequence ID" value="NZ_CP092900.1"/>
</dbReference>
<dbReference type="Proteomes" id="UP001055955">
    <property type="component" value="Chromosome"/>
</dbReference>
<evidence type="ECO:0000313" key="2">
    <source>
        <dbReference type="Proteomes" id="UP001055955"/>
    </source>
</evidence>